<accession>A0A6J4QZC3</accession>
<proteinExistence type="predicted"/>
<feature type="non-terminal residue" evidence="2">
    <location>
        <position position="62"/>
    </location>
</feature>
<dbReference type="EMBL" id="CADCVH010000044">
    <property type="protein sequence ID" value="CAA9454238.1"/>
    <property type="molecule type" value="Genomic_DNA"/>
</dbReference>
<sequence>EPRHRRDPPGRPRLPRHGPPTHRRPLPLRGPRRPRLRGQPGPGQGPEGTAQGRTGRPRASRV</sequence>
<dbReference type="AlphaFoldDB" id="A0A6J4QZC3"/>
<organism evidence="2">
    <name type="scientific">uncultured Rubrobacteraceae bacterium</name>
    <dbReference type="NCBI Taxonomy" id="349277"/>
    <lineage>
        <taxon>Bacteria</taxon>
        <taxon>Bacillati</taxon>
        <taxon>Actinomycetota</taxon>
        <taxon>Rubrobacteria</taxon>
        <taxon>Rubrobacterales</taxon>
        <taxon>Rubrobacteraceae</taxon>
        <taxon>environmental samples</taxon>
    </lineage>
</organism>
<protein>
    <submittedName>
        <fullName evidence="2">Uncharacterized protein</fullName>
    </submittedName>
</protein>
<reference evidence="2" key="1">
    <citation type="submission" date="2020-02" db="EMBL/GenBank/DDBJ databases">
        <authorList>
            <person name="Meier V. D."/>
        </authorList>
    </citation>
    <scope>NUCLEOTIDE SEQUENCE</scope>
    <source>
        <strain evidence="2">AVDCRST_MAG02</strain>
    </source>
</reference>
<name>A0A6J4QZC3_9ACTN</name>
<feature type="region of interest" description="Disordered" evidence="1">
    <location>
        <begin position="1"/>
        <end position="62"/>
    </location>
</feature>
<feature type="compositionally biased region" description="Basic residues" evidence="1">
    <location>
        <begin position="13"/>
        <end position="36"/>
    </location>
</feature>
<evidence type="ECO:0000313" key="2">
    <source>
        <dbReference type="EMBL" id="CAA9454238.1"/>
    </source>
</evidence>
<evidence type="ECO:0000256" key="1">
    <source>
        <dbReference type="SAM" id="MobiDB-lite"/>
    </source>
</evidence>
<feature type="non-terminal residue" evidence="2">
    <location>
        <position position="1"/>
    </location>
</feature>
<gene>
    <name evidence="2" type="ORF">AVDCRST_MAG02-1328</name>
</gene>